<dbReference type="EMBL" id="BGZK01000549">
    <property type="protein sequence ID" value="GBP49613.1"/>
    <property type="molecule type" value="Genomic_DNA"/>
</dbReference>
<comment type="caution">
    <text evidence="2">The sequence shown here is derived from an EMBL/GenBank/DDBJ whole genome shotgun (WGS) entry which is preliminary data.</text>
</comment>
<keyword evidence="3" id="KW-1185">Reference proteome</keyword>
<name>A0A4C1WEU0_EUMVA</name>
<evidence type="ECO:0000256" key="1">
    <source>
        <dbReference type="SAM" id="MobiDB-lite"/>
    </source>
</evidence>
<reference evidence="2 3" key="1">
    <citation type="journal article" date="2019" name="Commun. Biol.">
        <title>The bagworm genome reveals a unique fibroin gene that provides high tensile strength.</title>
        <authorList>
            <person name="Kono N."/>
            <person name="Nakamura H."/>
            <person name="Ohtoshi R."/>
            <person name="Tomita M."/>
            <person name="Numata K."/>
            <person name="Arakawa K."/>
        </authorList>
    </citation>
    <scope>NUCLEOTIDE SEQUENCE [LARGE SCALE GENOMIC DNA]</scope>
</reference>
<organism evidence="2 3">
    <name type="scientific">Eumeta variegata</name>
    <name type="common">Bagworm moth</name>
    <name type="synonym">Eumeta japonica</name>
    <dbReference type="NCBI Taxonomy" id="151549"/>
    <lineage>
        <taxon>Eukaryota</taxon>
        <taxon>Metazoa</taxon>
        <taxon>Ecdysozoa</taxon>
        <taxon>Arthropoda</taxon>
        <taxon>Hexapoda</taxon>
        <taxon>Insecta</taxon>
        <taxon>Pterygota</taxon>
        <taxon>Neoptera</taxon>
        <taxon>Endopterygota</taxon>
        <taxon>Lepidoptera</taxon>
        <taxon>Glossata</taxon>
        <taxon>Ditrysia</taxon>
        <taxon>Tineoidea</taxon>
        <taxon>Psychidae</taxon>
        <taxon>Oiketicinae</taxon>
        <taxon>Eumeta</taxon>
    </lineage>
</organism>
<evidence type="ECO:0000313" key="3">
    <source>
        <dbReference type="Proteomes" id="UP000299102"/>
    </source>
</evidence>
<evidence type="ECO:0000313" key="2">
    <source>
        <dbReference type="EMBL" id="GBP49613.1"/>
    </source>
</evidence>
<dbReference type="Proteomes" id="UP000299102">
    <property type="component" value="Unassembled WGS sequence"/>
</dbReference>
<accession>A0A4C1WEU0</accession>
<proteinExistence type="predicted"/>
<feature type="compositionally biased region" description="Basic and acidic residues" evidence="1">
    <location>
        <begin position="186"/>
        <end position="197"/>
    </location>
</feature>
<gene>
    <name evidence="2" type="ORF">EVAR_37395_1</name>
</gene>
<dbReference type="AlphaFoldDB" id="A0A4C1WEU0"/>
<feature type="region of interest" description="Disordered" evidence="1">
    <location>
        <begin position="173"/>
        <end position="197"/>
    </location>
</feature>
<protein>
    <submittedName>
        <fullName evidence="2">Uncharacterized protein</fullName>
    </submittedName>
</protein>
<sequence>MTLLTTVVGIPTRARLVLARNESTRPVRYETEYRREVTTSDVVFRLVNESERCPTSVSFTILLCFPLHHPDPLSISYFLSSIRYPIPTAETGKSLVIPLGSRVYEWRHWKLNDSSPSPVPLSPSEAGDFVPSEGNFLKEERRGRAKFELFESEREDCSALEYILPLLVRSGPRGADAPPGPALPKGHPERLHLKGPR</sequence>